<evidence type="ECO:0000313" key="3">
    <source>
        <dbReference type="Proteomes" id="UP001373196"/>
    </source>
</evidence>
<dbReference type="EMBL" id="JBBFGL010000005">
    <property type="protein sequence ID" value="MEJ5195827.1"/>
    <property type="molecule type" value="Genomic_DNA"/>
</dbReference>
<dbReference type="Proteomes" id="UP001373196">
    <property type="component" value="Unassembled WGS sequence"/>
</dbReference>
<reference evidence="2" key="1">
    <citation type="submission" date="2024-03" db="EMBL/GenBank/DDBJ databases">
        <authorList>
            <person name="Plomp N."/>
            <person name="Harmsen H.J."/>
        </authorList>
    </citation>
    <scope>NUCLEOTIDE SEQUENCE</scope>
    <source>
        <strain evidence="2">HTF-128</strain>
    </source>
</reference>
<feature type="transmembrane region" description="Helical" evidence="1">
    <location>
        <begin position="31"/>
        <end position="49"/>
    </location>
</feature>
<sequence>MRIVAIIFGILAAIVDLILVIVSIAVPEVSLWGWIVVLTIVTVGLFFSANKVKKQKEARQAAQVARNTPFMEESAISAIAQGELPVVTGTPVLLEEGEVAHYYAPATKIVTKNKAVGRTGSGAGVRVRVAKGVSVSTGGGSSRTVYGEVTETYSGAIVLTNRRIVFIHNQAGFECKISALTAVTPVDGSVVVQAGSKTYQFSVARQDLFVSALSMVTGK</sequence>
<feature type="transmembrane region" description="Helical" evidence="1">
    <location>
        <begin position="5"/>
        <end position="25"/>
    </location>
</feature>
<accession>A0AB35Y5D0</accession>
<protein>
    <submittedName>
        <fullName evidence="2">Uncharacterized protein</fullName>
    </submittedName>
</protein>
<keyword evidence="1" id="KW-0472">Membrane</keyword>
<name>A0AB35Y5D0_9FIRM</name>
<gene>
    <name evidence="2" type="ORF">WF834_06475</name>
</gene>
<proteinExistence type="predicted"/>
<dbReference type="AlphaFoldDB" id="A0AB35Y5D0"/>
<comment type="caution">
    <text evidence="2">The sequence shown here is derived from an EMBL/GenBank/DDBJ whole genome shotgun (WGS) entry which is preliminary data.</text>
</comment>
<evidence type="ECO:0000256" key="1">
    <source>
        <dbReference type="SAM" id="Phobius"/>
    </source>
</evidence>
<keyword evidence="1" id="KW-0812">Transmembrane</keyword>
<organism evidence="2 3">
    <name type="scientific">Faecalibacterium wellingii</name>
    <dbReference type="NCBI Taxonomy" id="2929491"/>
    <lineage>
        <taxon>Bacteria</taxon>
        <taxon>Bacillati</taxon>
        <taxon>Bacillota</taxon>
        <taxon>Clostridia</taxon>
        <taxon>Eubacteriales</taxon>
        <taxon>Oscillospiraceae</taxon>
        <taxon>Faecalibacterium</taxon>
    </lineage>
</organism>
<dbReference type="RefSeq" id="WP_339395296.1">
    <property type="nucleotide sequence ID" value="NZ_JBBFGL010000005.1"/>
</dbReference>
<keyword evidence="1" id="KW-1133">Transmembrane helix</keyword>
<evidence type="ECO:0000313" key="2">
    <source>
        <dbReference type="EMBL" id="MEJ5195827.1"/>
    </source>
</evidence>